<evidence type="ECO:0000313" key="2">
    <source>
        <dbReference type="EMBL" id="KAL2268719.1"/>
    </source>
</evidence>
<keyword evidence="3" id="KW-1185">Reference proteome</keyword>
<evidence type="ECO:0000313" key="3">
    <source>
        <dbReference type="Proteomes" id="UP001600064"/>
    </source>
</evidence>
<accession>A0ABR4DEH2</accession>
<proteinExistence type="predicted"/>
<evidence type="ECO:0000256" key="1">
    <source>
        <dbReference type="SAM" id="MobiDB-lite"/>
    </source>
</evidence>
<feature type="region of interest" description="Disordered" evidence="1">
    <location>
        <begin position="145"/>
        <end position="168"/>
    </location>
</feature>
<dbReference type="GeneID" id="98124601"/>
<comment type="caution">
    <text evidence="2">The sequence shown here is derived from an EMBL/GenBank/DDBJ whole genome shotgun (WGS) entry which is preliminary data.</text>
</comment>
<reference evidence="2 3" key="1">
    <citation type="journal article" date="2024" name="Commun. Biol.">
        <title>Comparative genomic analysis of thermophilic fungi reveals convergent evolutionary adaptations and gene losses.</title>
        <authorList>
            <person name="Steindorff A.S."/>
            <person name="Aguilar-Pontes M.V."/>
            <person name="Robinson A.J."/>
            <person name="Andreopoulos B."/>
            <person name="LaButti K."/>
            <person name="Kuo A."/>
            <person name="Mondo S."/>
            <person name="Riley R."/>
            <person name="Otillar R."/>
            <person name="Haridas S."/>
            <person name="Lipzen A."/>
            <person name="Grimwood J."/>
            <person name="Schmutz J."/>
            <person name="Clum A."/>
            <person name="Reid I.D."/>
            <person name="Moisan M.C."/>
            <person name="Butler G."/>
            <person name="Nguyen T.T.M."/>
            <person name="Dewar K."/>
            <person name="Conant G."/>
            <person name="Drula E."/>
            <person name="Henrissat B."/>
            <person name="Hansel C."/>
            <person name="Singer S."/>
            <person name="Hutchinson M.I."/>
            <person name="de Vries R.P."/>
            <person name="Natvig D.O."/>
            <person name="Powell A.J."/>
            <person name="Tsang A."/>
            <person name="Grigoriev I.V."/>
        </authorList>
    </citation>
    <scope>NUCLEOTIDE SEQUENCE [LARGE SCALE GENOMIC DNA]</scope>
    <source>
        <strain evidence="2 3">ATCC 22073</strain>
    </source>
</reference>
<dbReference type="RefSeq" id="XP_070867443.1">
    <property type="nucleotide sequence ID" value="XM_071009957.1"/>
</dbReference>
<name>A0ABR4DEH2_9PEZI</name>
<protein>
    <submittedName>
        <fullName evidence="2">Uncharacterized protein</fullName>
    </submittedName>
</protein>
<organism evidence="2 3">
    <name type="scientific">Remersonia thermophila</name>
    <dbReference type="NCBI Taxonomy" id="72144"/>
    <lineage>
        <taxon>Eukaryota</taxon>
        <taxon>Fungi</taxon>
        <taxon>Dikarya</taxon>
        <taxon>Ascomycota</taxon>
        <taxon>Pezizomycotina</taxon>
        <taxon>Sordariomycetes</taxon>
        <taxon>Sordariomycetidae</taxon>
        <taxon>Sordariales</taxon>
        <taxon>Sordariales incertae sedis</taxon>
        <taxon>Remersonia</taxon>
    </lineage>
</organism>
<dbReference type="EMBL" id="JAZGUE010000003">
    <property type="protein sequence ID" value="KAL2268719.1"/>
    <property type="molecule type" value="Genomic_DNA"/>
</dbReference>
<gene>
    <name evidence="2" type="ORF">VTJ83DRAFT_3565</name>
</gene>
<feature type="compositionally biased region" description="Polar residues" evidence="1">
    <location>
        <begin position="69"/>
        <end position="80"/>
    </location>
</feature>
<feature type="compositionally biased region" description="Low complexity" evidence="1">
    <location>
        <begin position="46"/>
        <end position="64"/>
    </location>
</feature>
<sequence>MLGFDRMLNRSAEESAYSSAGSMVQSPEPTEYDSPGSSILRHKYSHSGSSAASFTSSSTTWFGSHSRKSSAATNPETPSTDHFVFSENLNETFKLNPLITTARVAGAMADPVDPSGRHGADPTAVPASQHLCDRVSNLVVEDMDRAESPTDAVMPLMRRPTASNGPNR</sequence>
<dbReference type="Proteomes" id="UP001600064">
    <property type="component" value="Unassembled WGS sequence"/>
</dbReference>
<feature type="region of interest" description="Disordered" evidence="1">
    <location>
        <begin position="15"/>
        <end position="82"/>
    </location>
</feature>